<feature type="domain" description="DEAD-box RNA helicase Q" evidence="9">
    <location>
        <begin position="268"/>
        <end position="296"/>
    </location>
</feature>
<gene>
    <name evidence="10" type="ORF">CUMW_175840</name>
</gene>
<evidence type="ECO:0000256" key="3">
    <source>
        <dbReference type="ARBA" id="ARBA00022806"/>
    </source>
</evidence>
<evidence type="ECO:0000256" key="1">
    <source>
        <dbReference type="ARBA" id="ARBA00022741"/>
    </source>
</evidence>
<evidence type="ECO:0000256" key="5">
    <source>
        <dbReference type="PROSITE-ProRule" id="PRU00552"/>
    </source>
</evidence>
<dbReference type="InterPro" id="IPR011545">
    <property type="entry name" value="DEAD/DEAH_box_helicase_dom"/>
</dbReference>
<feature type="region of interest" description="Disordered" evidence="6">
    <location>
        <begin position="98"/>
        <end position="145"/>
    </location>
</feature>
<dbReference type="STRING" id="55188.A0A2H5PX67"/>
<reference evidence="10 11" key="1">
    <citation type="journal article" date="2017" name="Front. Genet.">
        <title>Draft sequencing of the heterozygous diploid genome of Satsuma (Citrus unshiu Marc.) using a hybrid assembly approach.</title>
        <authorList>
            <person name="Shimizu T."/>
            <person name="Tanizawa Y."/>
            <person name="Mochizuki T."/>
            <person name="Nagasaki H."/>
            <person name="Yoshioka T."/>
            <person name="Toyoda A."/>
            <person name="Fujiyama A."/>
            <person name="Kaminuma E."/>
            <person name="Nakamura Y."/>
        </authorList>
    </citation>
    <scope>NUCLEOTIDE SEQUENCE [LARGE SCALE GENOMIC DNA]</scope>
    <source>
        <strain evidence="11">cv. Miyagawa wase</strain>
    </source>
</reference>
<dbReference type="PROSITE" id="PS51194">
    <property type="entry name" value="HELICASE_CTER"/>
    <property type="match status" value="1"/>
</dbReference>
<evidence type="ECO:0008006" key="12">
    <source>
        <dbReference type="Google" id="ProtNLM"/>
    </source>
</evidence>
<dbReference type="InterPro" id="IPR027417">
    <property type="entry name" value="P-loop_NTPase"/>
</dbReference>
<feature type="domain" description="Helicase C-terminal" evidence="8">
    <location>
        <begin position="519"/>
        <end position="675"/>
    </location>
</feature>
<dbReference type="SMART" id="SM00487">
    <property type="entry name" value="DEXDc"/>
    <property type="match status" value="1"/>
</dbReference>
<feature type="region of interest" description="Disordered" evidence="6">
    <location>
        <begin position="212"/>
        <end position="238"/>
    </location>
</feature>
<evidence type="ECO:0000256" key="2">
    <source>
        <dbReference type="ARBA" id="ARBA00022801"/>
    </source>
</evidence>
<feature type="compositionally biased region" description="Polar residues" evidence="6">
    <location>
        <begin position="117"/>
        <end position="142"/>
    </location>
</feature>
<accession>A0A2H5PX67</accession>
<dbReference type="Proteomes" id="UP000236630">
    <property type="component" value="Unassembled WGS sequence"/>
</dbReference>
<dbReference type="InterPro" id="IPR001650">
    <property type="entry name" value="Helicase_C-like"/>
</dbReference>
<proteinExistence type="predicted"/>
<keyword evidence="2" id="KW-0378">Hydrolase</keyword>
<dbReference type="SMART" id="SM00490">
    <property type="entry name" value="HELICc"/>
    <property type="match status" value="1"/>
</dbReference>
<evidence type="ECO:0000259" key="8">
    <source>
        <dbReference type="PROSITE" id="PS51194"/>
    </source>
</evidence>
<evidence type="ECO:0000259" key="9">
    <source>
        <dbReference type="PROSITE" id="PS51195"/>
    </source>
</evidence>
<evidence type="ECO:0000256" key="6">
    <source>
        <dbReference type="SAM" id="MobiDB-lite"/>
    </source>
</evidence>
<dbReference type="GO" id="GO:0005524">
    <property type="term" value="F:ATP binding"/>
    <property type="evidence" value="ECO:0007669"/>
    <property type="project" value="UniProtKB-KW"/>
</dbReference>
<dbReference type="Pfam" id="PF00271">
    <property type="entry name" value="Helicase_C"/>
    <property type="match status" value="1"/>
</dbReference>
<keyword evidence="3" id="KW-0347">Helicase</keyword>
<dbReference type="CDD" id="cd18787">
    <property type="entry name" value="SF2_C_DEAD"/>
    <property type="match status" value="1"/>
</dbReference>
<dbReference type="AlphaFoldDB" id="A0A2H5PX67"/>
<evidence type="ECO:0000313" key="11">
    <source>
        <dbReference type="Proteomes" id="UP000236630"/>
    </source>
</evidence>
<dbReference type="GO" id="GO:0003724">
    <property type="term" value="F:RNA helicase activity"/>
    <property type="evidence" value="ECO:0007669"/>
    <property type="project" value="InterPro"/>
</dbReference>
<evidence type="ECO:0000259" key="7">
    <source>
        <dbReference type="PROSITE" id="PS51192"/>
    </source>
</evidence>
<dbReference type="CDD" id="cd00268">
    <property type="entry name" value="DEADc"/>
    <property type="match status" value="1"/>
</dbReference>
<dbReference type="Pfam" id="PF00270">
    <property type="entry name" value="DEAD"/>
    <property type="match status" value="1"/>
</dbReference>
<keyword evidence="1" id="KW-0547">Nucleotide-binding</keyword>
<protein>
    <recommendedName>
        <fullName evidence="12">RNA helicase</fullName>
    </recommendedName>
</protein>
<evidence type="ECO:0000256" key="4">
    <source>
        <dbReference type="ARBA" id="ARBA00022840"/>
    </source>
</evidence>
<dbReference type="InterPro" id="IPR044742">
    <property type="entry name" value="DEAD/DEAH_RhlB"/>
</dbReference>
<dbReference type="InterPro" id="IPR014001">
    <property type="entry name" value="Helicase_ATP-bd"/>
</dbReference>
<dbReference type="InterPro" id="IPR014014">
    <property type="entry name" value="RNA_helicase_DEAD_Q_motif"/>
</dbReference>
<keyword evidence="4" id="KW-0067">ATP-binding</keyword>
<keyword evidence="11" id="KW-1185">Reference proteome</keyword>
<feature type="short sequence motif" description="Q motif" evidence="5">
    <location>
        <begin position="268"/>
        <end position="296"/>
    </location>
</feature>
<dbReference type="PROSITE" id="PS51195">
    <property type="entry name" value="Q_MOTIF"/>
    <property type="match status" value="1"/>
</dbReference>
<sequence length="719" mass="79350">MLGRVEQVMLAKAAASFGLPLASPPLRRNSNTDKLMNKCVLPLLNPNPVGRPGARVVLVRASGGDGGGGGYSRTPLETAGAYELIDNDTGEKVIVWGGTDDDHDHDPPIPPKHLLDSSNWNKDPSQPTTSAPVLRNNDSSIPSKKGVISSFSRLKAQRVKAVVDKRSAMGKKTVNALKQEGRLSKTTPSLENFRELGEHIVDNDVPAESIDKNISDYNSRSNKHEKSGTKIDRGWRSGGSIHNLQYEPTDPPKQRHKYSADGDFFSRKSFKELGCSDYMIESLKRQNFLCPSQIQAMAFPPVVEGKSCILADQSGSGKTLAYLLPVIQRLRQEELQGLSKSTSGSPRVVILAPTAELASQVLSNCRSLSKFGVPFRSMVVTGGFRQKTQLENLQEGVDVLIATPGRFMFLIKEGILQLINLRCAILDEVDILFNDEDFEVALQSLISSSPVTAQYLFVTATLPVEIYNKLVEVFPDCEVVMGPGMHRISPGLEEFLVDCSGDQESDKTPETAFLNKKSALLQLIEKSPVSKTIVFCNKIETCRKVENILKRFDRKETRVRVLPFHAALDQETRLANMKEFTTSRSKEACLFLVCTDRASRGIDFAGVDHVVLFDFPRDPSEYVRRVGRTARGAGGTGKAFIFVVGKQVSLAQRIMERNRKGHPLHDVPSAFELMRTTDLTTDLWLFARSEDDVTPGILKVAGKYLKVGYSHEGSKVTLK</sequence>
<dbReference type="SUPFAM" id="SSF52540">
    <property type="entry name" value="P-loop containing nucleoside triphosphate hydrolases"/>
    <property type="match status" value="1"/>
</dbReference>
<dbReference type="PROSITE" id="PS51192">
    <property type="entry name" value="HELICASE_ATP_BIND_1"/>
    <property type="match status" value="1"/>
</dbReference>
<evidence type="ECO:0000313" key="10">
    <source>
        <dbReference type="EMBL" id="GAY56966.1"/>
    </source>
</evidence>
<dbReference type="EMBL" id="BDQV01000149">
    <property type="protein sequence ID" value="GAY56966.1"/>
    <property type="molecule type" value="Genomic_DNA"/>
</dbReference>
<organism evidence="10 11">
    <name type="scientific">Citrus unshiu</name>
    <name type="common">Satsuma mandarin</name>
    <name type="synonym">Citrus nobilis var. unshiu</name>
    <dbReference type="NCBI Taxonomy" id="55188"/>
    <lineage>
        <taxon>Eukaryota</taxon>
        <taxon>Viridiplantae</taxon>
        <taxon>Streptophyta</taxon>
        <taxon>Embryophyta</taxon>
        <taxon>Tracheophyta</taxon>
        <taxon>Spermatophyta</taxon>
        <taxon>Magnoliopsida</taxon>
        <taxon>eudicotyledons</taxon>
        <taxon>Gunneridae</taxon>
        <taxon>Pentapetalae</taxon>
        <taxon>rosids</taxon>
        <taxon>malvids</taxon>
        <taxon>Sapindales</taxon>
        <taxon>Rutaceae</taxon>
        <taxon>Aurantioideae</taxon>
        <taxon>Citrus</taxon>
    </lineage>
</organism>
<dbReference type="PANTHER" id="PTHR47960">
    <property type="entry name" value="DEAD-BOX ATP-DEPENDENT RNA HELICASE 50"/>
    <property type="match status" value="1"/>
</dbReference>
<comment type="caution">
    <text evidence="10">The sequence shown here is derived from an EMBL/GenBank/DDBJ whole genome shotgun (WGS) entry which is preliminary data.</text>
</comment>
<feature type="compositionally biased region" description="Basic and acidic residues" evidence="6">
    <location>
        <begin position="222"/>
        <end position="235"/>
    </location>
</feature>
<dbReference type="GO" id="GO:0016787">
    <property type="term" value="F:hydrolase activity"/>
    <property type="evidence" value="ECO:0007669"/>
    <property type="project" value="UniProtKB-KW"/>
</dbReference>
<dbReference type="GO" id="GO:0003676">
    <property type="term" value="F:nucleic acid binding"/>
    <property type="evidence" value="ECO:0007669"/>
    <property type="project" value="InterPro"/>
</dbReference>
<dbReference type="Gene3D" id="3.40.50.300">
    <property type="entry name" value="P-loop containing nucleotide triphosphate hydrolases"/>
    <property type="match status" value="2"/>
</dbReference>
<name>A0A2H5PX67_CITUN</name>
<feature type="domain" description="Helicase ATP-binding" evidence="7">
    <location>
        <begin position="299"/>
        <end position="480"/>
    </location>
</feature>